<dbReference type="Proteomes" id="UP001652623">
    <property type="component" value="Chromosome 1"/>
</dbReference>
<accession>A0ABM3I808</accession>
<evidence type="ECO:0000256" key="2">
    <source>
        <dbReference type="ARBA" id="ARBA00023015"/>
    </source>
</evidence>
<sequence length="368" mass="41161">MLQARDYKDEKRETEDEDHQGEEEDNEEEEEDEDELGQKKHKILTDCQHVQSPLSGAMRGKLFQDDRANSSRKRCCSTRSGRLKENELYQNHPFSKLRLENEAGEGLQVNGGRIIRSIGRKDRHSKVRTSKGPRDRRVRLSAHTAIQFYDVQDRLGFDRPSKAIDWLIDKAKAAIEALAEQRTENLDSLNVDDSIPRTKHLGKQSIYQHPSNFSISGSTPSSSNQFQDYPPEENSIQDLCVSLQPLKAPVFDVHLSSPIDSGELALDDLNASVMGGQFQGLIDWNSNNAGVERDGSFFDPSSAISPQQPVLSQQHHLFTKRGPLHSSNLLPLHAWTDPPMSINDHGQTQSPTSHSVSSIGFSGGFLGI</sequence>
<evidence type="ECO:0000256" key="4">
    <source>
        <dbReference type="ARBA" id="ARBA00023163"/>
    </source>
</evidence>
<dbReference type="PANTHER" id="PTHR31072:SF240">
    <property type="entry name" value="TRANSCRIPTION FACTOR TCP10"/>
    <property type="match status" value="1"/>
</dbReference>
<dbReference type="InterPro" id="IPR017887">
    <property type="entry name" value="TF_TCP_subgr"/>
</dbReference>
<keyword evidence="5" id="KW-0539">Nucleus</keyword>
<reference evidence="8" key="1">
    <citation type="submission" date="2025-05" db="UniProtKB">
        <authorList>
            <consortium name="RefSeq"/>
        </authorList>
    </citation>
    <scope>NUCLEOTIDE SEQUENCE [LARGE SCALE GENOMIC DNA]</scope>
</reference>
<dbReference type="InterPro" id="IPR005333">
    <property type="entry name" value="Transcription_factor_TCP"/>
</dbReference>
<feature type="region of interest" description="Disordered" evidence="6">
    <location>
        <begin position="1"/>
        <end position="79"/>
    </location>
</feature>
<evidence type="ECO:0000313" key="8">
    <source>
        <dbReference type="Proteomes" id="UP001652623"/>
    </source>
</evidence>
<keyword evidence="2" id="KW-0805">Transcription regulation</keyword>
<feature type="compositionally biased region" description="Acidic residues" evidence="6">
    <location>
        <begin position="15"/>
        <end position="35"/>
    </location>
</feature>
<comment type="subcellular location">
    <subcellularLocation>
        <location evidence="1">Nucleus</location>
    </subcellularLocation>
</comment>
<keyword evidence="8" id="KW-1185">Reference proteome</keyword>
<protein>
    <submittedName>
        <fullName evidence="9">Transcription factor TCP4</fullName>
    </submittedName>
</protein>
<feature type="compositionally biased region" description="Polar residues" evidence="6">
    <location>
        <begin position="210"/>
        <end position="227"/>
    </location>
</feature>
<name>A0ABM3I808_ZIZJJ</name>
<evidence type="ECO:0000259" key="7">
    <source>
        <dbReference type="PROSITE" id="PS51369"/>
    </source>
</evidence>
<dbReference type="GeneID" id="107410484"/>
<evidence type="ECO:0000256" key="6">
    <source>
        <dbReference type="SAM" id="MobiDB-lite"/>
    </source>
</evidence>
<gene>
    <name evidence="9" type="primary">LOC107410484</name>
</gene>
<feature type="compositionally biased region" description="Basic and acidic residues" evidence="6">
    <location>
        <begin position="1"/>
        <end position="14"/>
    </location>
</feature>
<dbReference type="PROSITE" id="PS51369">
    <property type="entry name" value="TCP"/>
    <property type="match status" value="1"/>
</dbReference>
<evidence type="ECO:0000313" key="9">
    <source>
        <dbReference type="RefSeq" id="XP_048322773.2"/>
    </source>
</evidence>
<feature type="region of interest" description="Disordered" evidence="6">
    <location>
        <begin position="210"/>
        <end position="231"/>
    </location>
</feature>
<keyword evidence="3" id="KW-0238">DNA-binding</keyword>
<evidence type="ECO:0000256" key="1">
    <source>
        <dbReference type="ARBA" id="ARBA00004123"/>
    </source>
</evidence>
<keyword evidence="4" id="KW-0804">Transcription</keyword>
<proteinExistence type="predicted"/>
<evidence type="ECO:0000256" key="5">
    <source>
        <dbReference type="ARBA" id="ARBA00023242"/>
    </source>
</evidence>
<dbReference type="Pfam" id="PF03634">
    <property type="entry name" value="TCP"/>
    <property type="match status" value="1"/>
</dbReference>
<feature type="domain" description="TCP" evidence="7">
    <location>
        <begin position="120"/>
        <end position="178"/>
    </location>
</feature>
<evidence type="ECO:0000256" key="3">
    <source>
        <dbReference type="ARBA" id="ARBA00023125"/>
    </source>
</evidence>
<reference evidence="9" key="2">
    <citation type="submission" date="2025-08" db="UniProtKB">
        <authorList>
            <consortium name="RefSeq"/>
        </authorList>
    </citation>
    <scope>IDENTIFICATION</scope>
    <source>
        <tissue evidence="9">Seedling</tissue>
    </source>
</reference>
<dbReference type="RefSeq" id="XP_048322773.2">
    <property type="nucleotide sequence ID" value="XM_048466816.2"/>
</dbReference>
<dbReference type="PANTHER" id="PTHR31072">
    <property type="entry name" value="TRANSCRIPTION FACTOR TCP4-RELATED"/>
    <property type="match status" value="1"/>
</dbReference>
<organism evidence="8 9">
    <name type="scientific">Ziziphus jujuba</name>
    <name type="common">Chinese jujube</name>
    <name type="synonym">Ziziphus sativa</name>
    <dbReference type="NCBI Taxonomy" id="326968"/>
    <lineage>
        <taxon>Eukaryota</taxon>
        <taxon>Viridiplantae</taxon>
        <taxon>Streptophyta</taxon>
        <taxon>Embryophyta</taxon>
        <taxon>Tracheophyta</taxon>
        <taxon>Spermatophyta</taxon>
        <taxon>Magnoliopsida</taxon>
        <taxon>eudicotyledons</taxon>
        <taxon>Gunneridae</taxon>
        <taxon>Pentapetalae</taxon>
        <taxon>rosids</taxon>
        <taxon>fabids</taxon>
        <taxon>Rosales</taxon>
        <taxon>Rhamnaceae</taxon>
        <taxon>Paliureae</taxon>
        <taxon>Ziziphus</taxon>
    </lineage>
</organism>